<dbReference type="Proteomes" id="UP000540506">
    <property type="component" value="Unassembled WGS sequence"/>
</dbReference>
<dbReference type="SUPFAM" id="SSF55797">
    <property type="entry name" value="PR-1-like"/>
    <property type="match status" value="1"/>
</dbReference>
<protein>
    <submittedName>
        <fullName evidence="3">Uncharacterized protein YkwD</fullName>
    </submittedName>
</protein>
<accession>A0A7W7RB75</accession>
<dbReference type="InterPro" id="IPR014044">
    <property type="entry name" value="CAP_dom"/>
</dbReference>
<dbReference type="InterPro" id="IPR035940">
    <property type="entry name" value="CAP_sf"/>
</dbReference>
<comment type="caution">
    <text evidence="3">The sequence shown here is derived from an EMBL/GenBank/DDBJ whole genome shotgun (WGS) entry which is preliminary data.</text>
</comment>
<keyword evidence="4" id="KW-1185">Reference proteome</keyword>
<name>A0A7W7RB75_KITKI</name>
<dbReference type="Gene3D" id="3.40.33.10">
    <property type="entry name" value="CAP"/>
    <property type="match status" value="1"/>
</dbReference>
<feature type="compositionally biased region" description="Low complexity" evidence="1">
    <location>
        <begin position="103"/>
        <end position="225"/>
    </location>
</feature>
<evidence type="ECO:0000256" key="1">
    <source>
        <dbReference type="SAM" id="MobiDB-lite"/>
    </source>
</evidence>
<dbReference type="PANTHER" id="PTHR31157">
    <property type="entry name" value="SCP DOMAIN-CONTAINING PROTEIN"/>
    <property type="match status" value="1"/>
</dbReference>
<feature type="region of interest" description="Disordered" evidence="1">
    <location>
        <begin position="1"/>
        <end position="56"/>
    </location>
</feature>
<evidence type="ECO:0000313" key="4">
    <source>
        <dbReference type="Proteomes" id="UP000540506"/>
    </source>
</evidence>
<feature type="region of interest" description="Disordered" evidence="1">
    <location>
        <begin position="81"/>
        <end position="225"/>
    </location>
</feature>
<reference evidence="3 4" key="1">
    <citation type="submission" date="2020-08" db="EMBL/GenBank/DDBJ databases">
        <title>Sequencing the genomes of 1000 actinobacteria strains.</title>
        <authorList>
            <person name="Klenk H.-P."/>
        </authorList>
    </citation>
    <scope>NUCLEOTIDE SEQUENCE [LARGE SCALE GENOMIC DNA]</scope>
    <source>
        <strain evidence="3 4">DSM 41654</strain>
    </source>
</reference>
<evidence type="ECO:0000259" key="2">
    <source>
        <dbReference type="Pfam" id="PF00188"/>
    </source>
</evidence>
<dbReference type="AlphaFoldDB" id="A0A7W7RB75"/>
<dbReference type="RefSeq" id="WP_184946282.1">
    <property type="nucleotide sequence ID" value="NZ_JACHJV010000003.1"/>
</dbReference>
<dbReference type="CDD" id="cd05379">
    <property type="entry name" value="CAP_bacterial"/>
    <property type="match status" value="1"/>
</dbReference>
<organism evidence="3 4">
    <name type="scientific">Kitasatospora kifunensis</name>
    <name type="common">Streptomyces kifunensis</name>
    <dbReference type="NCBI Taxonomy" id="58351"/>
    <lineage>
        <taxon>Bacteria</taxon>
        <taxon>Bacillati</taxon>
        <taxon>Actinomycetota</taxon>
        <taxon>Actinomycetes</taxon>
        <taxon>Kitasatosporales</taxon>
        <taxon>Streptomycetaceae</taxon>
        <taxon>Kitasatospora</taxon>
    </lineage>
</organism>
<dbReference type="EMBL" id="JACHJV010000003">
    <property type="protein sequence ID" value="MBB4928729.1"/>
    <property type="molecule type" value="Genomic_DNA"/>
</dbReference>
<dbReference type="PANTHER" id="PTHR31157:SF1">
    <property type="entry name" value="SCP DOMAIN-CONTAINING PROTEIN"/>
    <property type="match status" value="1"/>
</dbReference>
<feature type="domain" description="SCP" evidence="2">
    <location>
        <begin position="235"/>
        <end position="365"/>
    </location>
</feature>
<evidence type="ECO:0000313" key="3">
    <source>
        <dbReference type="EMBL" id="MBB4928729.1"/>
    </source>
</evidence>
<sequence>MTPYATDVNTAARLWDGEGPASPQEPNSSARRPSGGAHRRDGNGRHRARRALPGSRPLLAAVALAATATTVIVGGKALSTGPQNGQALSAPEPPAGADALADTASGTPGVPATTAPAAAPAAQTTTGPTRLPGASSSTTPVTPPTAGAPSSTATPASPPSTAAPKAPAIPSTAPFSAPSPTGVGAAAAPAPSPTSAPASTFTPTAAGTAAAPAPSSTTSSDAPGTDLDAAAGQVLAVINQARAAQGVAPLQMLAGLRTSADAHNHTMAGGCGLEHQCPGEPAFGARENAAGVQWTAAGENIGDGGPVADTTAAIADMAVGLTNSMLAEQPPNDGHRRNILNPAFNHIGIELFRDSSGTVWMTQDFAN</sequence>
<dbReference type="Pfam" id="PF00188">
    <property type="entry name" value="CAP"/>
    <property type="match status" value="1"/>
</dbReference>
<proteinExistence type="predicted"/>
<gene>
    <name evidence="3" type="ORF">FHR34_007826</name>
</gene>